<keyword evidence="2" id="KW-1185">Reference proteome</keyword>
<dbReference type="EMBL" id="JAFKDB010000014">
    <property type="protein sequence ID" value="MBN7770039.1"/>
    <property type="molecule type" value="Genomic_DNA"/>
</dbReference>
<dbReference type="Proteomes" id="UP000664344">
    <property type="component" value="Unassembled WGS sequence"/>
</dbReference>
<evidence type="ECO:0000313" key="1">
    <source>
        <dbReference type="EMBL" id="MBN7770039.1"/>
    </source>
</evidence>
<sequence>MEDWQGCLSPECQTALLMARESVGRRGGSVITVEDFLLALLDAIPAIPPFLRRQSIDLDELVRTIQGEQPIVTEVVGDGDLSSQLIYWISSAREAAEEPWLGWPRLFKALASQCERLQDKAYVAVLELVSDWSAANGEGAPARCDASFTPVAITDLDWLSLVEDVAVALAANPEALIWVRGAKGAGKTSWLQSLLATSGLPWVQVDPRRESEVLSCDQPVVPSYGSASERWPVLVLDNVSPADLMTLMSEPLGLMRELVVGWSGPILLVGRGSAIDSGSEVRLGHVLGREPEALDLPLVSAGQRKAILTVHQPAIEKRWSVQISPAALDYAASRQSSCVAGPGGMLQWVRRACARLDLFASRGPVLSLALAGQREVWQRQSLVALARGEEAGAIEQMEEALMVEQAAMDVGWHERKRAGMLRRLLVEDLREELERWVAARPGPVHYVRHCEQRQGESLGAGSGNLHS</sequence>
<proteinExistence type="predicted"/>
<organism evidence="1 2">
    <name type="scientific">Marinobacter daepoensis</name>
    <dbReference type="NCBI Taxonomy" id="262077"/>
    <lineage>
        <taxon>Bacteria</taxon>
        <taxon>Pseudomonadati</taxon>
        <taxon>Pseudomonadota</taxon>
        <taxon>Gammaproteobacteria</taxon>
        <taxon>Pseudomonadales</taxon>
        <taxon>Marinobacteraceae</taxon>
        <taxon>Marinobacter</taxon>
    </lineage>
</organism>
<evidence type="ECO:0000313" key="2">
    <source>
        <dbReference type="Proteomes" id="UP000664344"/>
    </source>
</evidence>
<dbReference type="RefSeq" id="WP_206557384.1">
    <property type="nucleotide sequence ID" value="NZ_JAFKDB010000014.1"/>
</dbReference>
<gene>
    <name evidence="1" type="ORF">JYP53_09015</name>
</gene>
<reference evidence="1 2" key="1">
    <citation type="submission" date="2021-02" db="EMBL/GenBank/DDBJ databases">
        <title>PHA producing bacteria isolated from coastal sediment in Guangdong, Shenzhen.</title>
        <authorList>
            <person name="Zheng W."/>
            <person name="Yu S."/>
            <person name="Huang Y."/>
        </authorList>
    </citation>
    <scope>NUCLEOTIDE SEQUENCE [LARGE SCALE GENOMIC DNA]</scope>
    <source>
        <strain evidence="1 2">TN21-5</strain>
    </source>
</reference>
<protein>
    <recommendedName>
        <fullName evidence="3">Clp amino terminal domain-containing protein, pathogenicity island component</fullName>
    </recommendedName>
</protein>
<comment type="caution">
    <text evidence="1">The sequence shown here is derived from an EMBL/GenBank/DDBJ whole genome shotgun (WGS) entry which is preliminary data.</text>
</comment>
<dbReference type="InterPro" id="IPR036628">
    <property type="entry name" value="Clp_N_dom_sf"/>
</dbReference>
<accession>A0ABS3BEF1</accession>
<name>A0ABS3BEF1_9GAMM</name>
<dbReference type="InterPro" id="IPR027417">
    <property type="entry name" value="P-loop_NTPase"/>
</dbReference>
<dbReference type="SUPFAM" id="SSF52540">
    <property type="entry name" value="P-loop containing nucleoside triphosphate hydrolases"/>
    <property type="match status" value="1"/>
</dbReference>
<dbReference type="Gene3D" id="1.10.1780.10">
    <property type="entry name" value="Clp, N-terminal domain"/>
    <property type="match status" value="1"/>
</dbReference>
<evidence type="ECO:0008006" key="3">
    <source>
        <dbReference type="Google" id="ProtNLM"/>
    </source>
</evidence>